<evidence type="ECO:0000256" key="4">
    <source>
        <dbReference type="ARBA" id="ARBA00023163"/>
    </source>
</evidence>
<dbReference type="SUPFAM" id="SSF53850">
    <property type="entry name" value="Periplasmic binding protein-like II"/>
    <property type="match status" value="1"/>
</dbReference>
<dbReference type="GO" id="GO:0005829">
    <property type="term" value="C:cytosol"/>
    <property type="evidence" value="ECO:0007669"/>
    <property type="project" value="TreeGrafter"/>
</dbReference>
<dbReference type="Proteomes" id="UP001216329">
    <property type="component" value="Chromosome"/>
</dbReference>
<evidence type="ECO:0000313" key="6">
    <source>
        <dbReference type="EMBL" id="WEK28864.1"/>
    </source>
</evidence>
<keyword evidence="4" id="KW-0804">Transcription</keyword>
<evidence type="ECO:0000256" key="3">
    <source>
        <dbReference type="ARBA" id="ARBA00023125"/>
    </source>
</evidence>
<organism evidence="6 7">
    <name type="scientific">Candidatus Pseudomonas phytovorans</name>
    <dbReference type="NCBI Taxonomy" id="3121377"/>
    <lineage>
        <taxon>Bacteria</taxon>
        <taxon>Pseudomonadati</taxon>
        <taxon>Pseudomonadota</taxon>
        <taxon>Gammaproteobacteria</taxon>
        <taxon>Pseudomonadales</taxon>
        <taxon>Pseudomonadaceae</taxon>
        <taxon>Pseudomonas</taxon>
    </lineage>
</organism>
<dbReference type="Pfam" id="PF03466">
    <property type="entry name" value="LysR_substrate"/>
    <property type="match status" value="1"/>
</dbReference>
<reference evidence="6" key="1">
    <citation type="submission" date="2023-03" db="EMBL/GenBank/DDBJ databases">
        <title>Andean soil-derived lignocellulolytic bacterial consortium as a source of novel taxa and putative plastic-active enzymes.</title>
        <authorList>
            <person name="Diaz-Garcia L."/>
            <person name="Chuvochina M."/>
            <person name="Feuerriegel G."/>
            <person name="Bunk B."/>
            <person name="Sproer C."/>
            <person name="Streit W.R."/>
            <person name="Rodriguez L.M."/>
            <person name="Overmann J."/>
            <person name="Jimenez D.J."/>
        </authorList>
    </citation>
    <scope>NUCLEOTIDE SEQUENCE</scope>
    <source>
        <strain evidence="6">MAG 876</strain>
    </source>
</reference>
<comment type="similarity">
    <text evidence="1">Belongs to the LysR transcriptional regulatory family.</text>
</comment>
<evidence type="ECO:0000256" key="2">
    <source>
        <dbReference type="ARBA" id="ARBA00023015"/>
    </source>
</evidence>
<dbReference type="PANTHER" id="PTHR30419:SF8">
    <property type="entry name" value="NITROGEN ASSIMILATION TRANSCRIPTIONAL ACTIVATOR-RELATED"/>
    <property type="match status" value="1"/>
</dbReference>
<dbReference type="GO" id="GO:0003700">
    <property type="term" value="F:DNA-binding transcription factor activity"/>
    <property type="evidence" value="ECO:0007669"/>
    <property type="project" value="InterPro"/>
</dbReference>
<sequence>MPNRPPASTDLQDHRLRYLYLSHEKGSMRAAAEALGVATSSVSRQIARLEQELDIELVRPGTHRISLTAAGEAAVDYYIERLRQHSQLIDRLDELRQRQQASTVIAIGEGLLGARAITSLQGFLHAHGAHKAEIISAPSLEVQRMVLADEAHLGVVFAPSATAPLTRLFSLAQPLRMIVHRDNRMAQRSTVTLEEVARESLVLPGANFRVRELADAACRDQVFDIVPTLTSNSLAVILDFVRSGLGATLLAELPIIDEIKSGTFKALAIDCEAMNATDIQIVTRRGRTLDGLSRELATEMAKAVRMAASA</sequence>
<dbReference type="PANTHER" id="PTHR30419">
    <property type="entry name" value="HTH-TYPE TRANSCRIPTIONAL REGULATOR YBHD"/>
    <property type="match status" value="1"/>
</dbReference>
<dbReference type="AlphaFoldDB" id="A0AAJ6BAM4"/>
<dbReference type="GO" id="GO:0003677">
    <property type="term" value="F:DNA binding"/>
    <property type="evidence" value="ECO:0007669"/>
    <property type="project" value="UniProtKB-KW"/>
</dbReference>
<keyword evidence="2" id="KW-0805">Transcription regulation</keyword>
<proteinExistence type="inferred from homology"/>
<keyword evidence="3" id="KW-0238">DNA-binding</keyword>
<evidence type="ECO:0000313" key="7">
    <source>
        <dbReference type="Proteomes" id="UP001216329"/>
    </source>
</evidence>
<evidence type="ECO:0000256" key="1">
    <source>
        <dbReference type="ARBA" id="ARBA00009437"/>
    </source>
</evidence>
<gene>
    <name evidence="6" type="ORF">P0Y58_18335</name>
</gene>
<dbReference type="Pfam" id="PF00126">
    <property type="entry name" value="HTH_1"/>
    <property type="match status" value="1"/>
</dbReference>
<dbReference type="InterPro" id="IPR005119">
    <property type="entry name" value="LysR_subst-bd"/>
</dbReference>
<dbReference type="Gene3D" id="3.40.190.290">
    <property type="match status" value="1"/>
</dbReference>
<dbReference type="EMBL" id="CP119325">
    <property type="protein sequence ID" value="WEK28864.1"/>
    <property type="molecule type" value="Genomic_DNA"/>
</dbReference>
<dbReference type="InterPro" id="IPR050950">
    <property type="entry name" value="HTH-type_LysR_regulators"/>
</dbReference>
<evidence type="ECO:0000259" key="5">
    <source>
        <dbReference type="PROSITE" id="PS50931"/>
    </source>
</evidence>
<dbReference type="SUPFAM" id="SSF46785">
    <property type="entry name" value="Winged helix' DNA-binding domain"/>
    <property type="match status" value="1"/>
</dbReference>
<dbReference type="Gene3D" id="1.10.10.10">
    <property type="entry name" value="Winged helix-like DNA-binding domain superfamily/Winged helix DNA-binding domain"/>
    <property type="match status" value="1"/>
</dbReference>
<dbReference type="InterPro" id="IPR000847">
    <property type="entry name" value="LysR_HTH_N"/>
</dbReference>
<feature type="domain" description="HTH lysR-type" evidence="5">
    <location>
        <begin position="23"/>
        <end position="68"/>
    </location>
</feature>
<dbReference type="PROSITE" id="PS50931">
    <property type="entry name" value="HTH_LYSR"/>
    <property type="match status" value="1"/>
</dbReference>
<protein>
    <submittedName>
        <fullName evidence="6">LysR family transcriptional regulator</fullName>
    </submittedName>
</protein>
<dbReference type="InterPro" id="IPR036390">
    <property type="entry name" value="WH_DNA-bd_sf"/>
</dbReference>
<dbReference type="InterPro" id="IPR036388">
    <property type="entry name" value="WH-like_DNA-bd_sf"/>
</dbReference>
<accession>A0AAJ6BAM4</accession>
<name>A0AAJ6BAM4_9PSED</name>